<protein>
    <recommendedName>
        <fullName evidence="6">Tr-type G domain-containing protein</fullName>
    </recommendedName>
</protein>
<comment type="subcellular location">
    <subcellularLocation>
        <location evidence="1">Cytoplasm</location>
    </subcellularLocation>
</comment>
<dbReference type="InterPro" id="IPR000795">
    <property type="entry name" value="T_Tr_GTP-bd_dom"/>
</dbReference>
<gene>
    <name evidence="7" type="ORF">CEUTPL_LOCUS100</name>
</gene>
<dbReference type="SUPFAM" id="SSF50447">
    <property type="entry name" value="Translation proteins"/>
    <property type="match status" value="1"/>
</dbReference>
<dbReference type="SUPFAM" id="SSF52540">
    <property type="entry name" value="P-loop containing nucleoside triphosphate hydrolases"/>
    <property type="match status" value="1"/>
</dbReference>
<dbReference type="FunFam" id="3.40.50.300:FF:000091">
    <property type="entry name" value="Probable GTP-binding protein 1"/>
    <property type="match status" value="1"/>
</dbReference>
<dbReference type="CDD" id="cd03694">
    <property type="entry name" value="GTPBP_II"/>
    <property type="match status" value="1"/>
</dbReference>
<dbReference type="InterPro" id="IPR050055">
    <property type="entry name" value="EF-Tu_GTPase"/>
</dbReference>
<dbReference type="FunFam" id="2.40.30.10:FF:000014">
    <property type="entry name" value="Probable GTP-binding protein 1"/>
    <property type="match status" value="1"/>
</dbReference>
<dbReference type="Gene3D" id="2.40.30.10">
    <property type="entry name" value="Translation factors"/>
    <property type="match status" value="1"/>
</dbReference>
<dbReference type="OrthoDB" id="248233at2759"/>
<evidence type="ECO:0000313" key="7">
    <source>
        <dbReference type="EMBL" id="CAG9759348.1"/>
    </source>
</evidence>
<evidence type="ECO:0000256" key="4">
    <source>
        <dbReference type="ARBA" id="ARBA00023134"/>
    </source>
</evidence>
<dbReference type="PANTHER" id="PTHR43721:SF3">
    <property type="entry name" value="GTP-BINDING PROTEIN 2"/>
    <property type="match status" value="1"/>
</dbReference>
<dbReference type="GO" id="GO:0005737">
    <property type="term" value="C:cytoplasm"/>
    <property type="evidence" value="ECO:0007669"/>
    <property type="project" value="UniProtKB-SubCell"/>
</dbReference>
<dbReference type="GO" id="GO:0003746">
    <property type="term" value="F:translation elongation factor activity"/>
    <property type="evidence" value="ECO:0007669"/>
    <property type="project" value="TreeGrafter"/>
</dbReference>
<dbReference type="InterPro" id="IPR027417">
    <property type="entry name" value="P-loop_NTPase"/>
</dbReference>
<evidence type="ECO:0000259" key="6">
    <source>
        <dbReference type="PROSITE" id="PS51722"/>
    </source>
</evidence>
<evidence type="ECO:0000313" key="8">
    <source>
        <dbReference type="Proteomes" id="UP001152799"/>
    </source>
</evidence>
<dbReference type="CDD" id="cd03708">
    <property type="entry name" value="GTPBP_III"/>
    <property type="match status" value="1"/>
</dbReference>
<dbReference type="SUPFAM" id="SSF50465">
    <property type="entry name" value="EF-Tu/eEF-1alpha/eIF2-gamma C-terminal domain"/>
    <property type="match status" value="1"/>
</dbReference>
<organism evidence="7 8">
    <name type="scientific">Ceutorhynchus assimilis</name>
    <name type="common">cabbage seed weevil</name>
    <dbReference type="NCBI Taxonomy" id="467358"/>
    <lineage>
        <taxon>Eukaryota</taxon>
        <taxon>Metazoa</taxon>
        <taxon>Ecdysozoa</taxon>
        <taxon>Arthropoda</taxon>
        <taxon>Hexapoda</taxon>
        <taxon>Insecta</taxon>
        <taxon>Pterygota</taxon>
        <taxon>Neoptera</taxon>
        <taxon>Endopterygota</taxon>
        <taxon>Coleoptera</taxon>
        <taxon>Polyphaga</taxon>
        <taxon>Cucujiformia</taxon>
        <taxon>Curculionidae</taxon>
        <taxon>Ceutorhynchinae</taxon>
        <taxon>Ceutorhynchus</taxon>
    </lineage>
</organism>
<dbReference type="InterPro" id="IPR035531">
    <property type="entry name" value="GTPBP1-like"/>
</dbReference>
<dbReference type="AlphaFoldDB" id="A0A9N9M898"/>
<evidence type="ECO:0000256" key="3">
    <source>
        <dbReference type="ARBA" id="ARBA00022741"/>
    </source>
</evidence>
<dbReference type="Proteomes" id="UP001152799">
    <property type="component" value="Chromosome 1"/>
</dbReference>
<comment type="similarity">
    <text evidence="2">Belongs to the TRAFAC class translation factor GTPase superfamily. Classic translation factor GTPase family. EF-Tu/EF-1A subfamily.</text>
</comment>
<name>A0A9N9M898_9CUCU</name>
<dbReference type="CDD" id="cd04165">
    <property type="entry name" value="GTPBP1_like"/>
    <property type="match status" value="1"/>
</dbReference>
<accession>A0A9N9M898</accession>
<dbReference type="GO" id="GO:0005525">
    <property type="term" value="F:GTP binding"/>
    <property type="evidence" value="ECO:0007669"/>
    <property type="project" value="UniProtKB-KW"/>
</dbReference>
<evidence type="ECO:0000256" key="5">
    <source>
        <dbReference type="SAM" id="MobiDB-lite"/>
    </source>
</evidence>
<keyword evidence="8" id="KW-1185">Reference proteome</keyword>
<dbReference type="EMBL" id="OU892277">
    <property type="protein sequence ID" value="CAG9759348.1"/>
    <property type="molecule type" value="Genomic_DNA"/>
</dbReference>
<evidence type="ECO:0000256" key="1">
    <source>
        <dbReference type="ARBA" id="ARBA00004496"/>
    </source>
</evidence>
<feature type="region of interest" description="Disordered" evidence="5">
    <location>
        <begin position="1"/>
        <end position="32"/>
    </location>
</feature>
<dbReference type="GO" id="GO:0003924">
    <property type="term" value="F:GTPase activity"/>
    <property type="evidence" value="ECO:0007669"/>
    <property type="project" value="InterPro"/>
</dbReference>
<evidence type="ECO:0000256" key="2">
    <source>
        <dbReference type="ARBA" id="ARBA00007249"/>
    </source>
</evidence>
<dbReference type="Pfam" id="PF00009">
    <property type="entry name" value="GTP_EFTU"/>
    <property type="match status" value="1"/>
</dbReference>
<reference evidence="7" key="1">
    <citation type="submission" date="2022-01" db="EMBL/GenBank/DDBJ databases">
        <authorList>
            <person name="King R."/>
        </authorList>
    </citation>
    <scope>NUCLEOTIDE SEQUENCE</scope>
</reference>
<sequence length="558" mass="61385">MDSFFSLFDPNNGNESPGSEDFDRQNALPPEPQVGNIEYKLKIVNPTKQRFDHLVTQLKWRLREGNGEAIYEIGVEDSGILTGLTANDMTASLQSLKQMALDLGATTTLLREKLLDNNRSVAEVLVRKIPDDQNNIEIRVAVLGNADAGKSTILGVLTQGIMDNGRGRARLNMFRHLHEIHSGRTSSISHEILGFNSEGQSINYNSSELITAEEICDSSTKLVTFLDLAGHKKYLRTTIQGLSGYSPHHAMLVISSAAGAVGMAHEHLAIAVALNVPFFIVITKIDLVDPANTLQNLESFIKQVGSRRVPLIIENIDDVITAGANQLTENVVPIFCVSSVSGQGLELLTRFLYVLPPGSSSKEKERLEQEPPEFYIDENFRAGHVGQILGGLLTKGVVTEGTLMRIGPMKDGSFQEVSVKSIHRNRVPCRMVRAGQSAAICLNIYIPNLRNGMVLVSREEKPSGSLFFQASISVLFHETAIYPGFQTTVHIGNIRQTVIVMAIFSSKCIHTNEQDSVMLKFKNQPEYVTVGQRILFRNGAGRGIGEITQVFPLKNVHD</sequence>
<proteinExistence type="inferred from homology"/>
<keyword evidence="4" id="KW-0342">GTP-binding</keyword>
<feature type="domain" description="Tr-type G" evidence="6">
    <location>
        <begin position="135"/>
        <end position="361"/>
    </location>
</feature>
<dbReference type="Gene3D" id="3.40.50.300">
    <property type="entry name" value="P-loop containing nucleotide triphosphate hydrolases"/>
    <property type="match status" value="1"/>
</dbReference>
<keyword evidence="3" id="KW-0547">Nucleotide-binding</keyword>
<dbReference type="PROSITE" id="PS51722">
    <property type="entry name" value="G_TR_2"/>
    <property type="match status" value="1"/>
</dbReference>
<dbReference type="PANTHER" id="PTHR43721">
    <property type="entry name" value="ELONGATION FACTOR TU-RELATED"/>
    <property type="match status" value="1"/>
</dbReference>
<dbReference type="InterPro" id="IPR009000">
    <property type="entry name" value="Transl_B-barrel_sf"/>
</dbReference>
<dbReference type="InterPro" id="IPR009001">
    <property type="entry name" value="Transl_elong_EF1A/Init_IF2_C"/>
</dbReference>